<dbReference type="AlphaFoldDB" id="A0A6A6DL61"/>
<evidence type="ECO:0000256" key="10">
    <source>
        <dbReference type="PROSITE-ProRule" id="PRU00282"/>
    </source>
</evidence>
<keyword evidence="13" id="KW-1185">Reference proteome</keyword>
<evidence type="ECO:0000256" key="6">
    <source>
        <dbReference type="ARBA" id="ARBA00022792"/>
    </source>
</evidence>
<dbReference type="SUPFAM" id="SSF103506">
    <property type="entry name" value="Mitochondrial carrier"/>
    <property type="match status" value="1"/>
</dbReference>
<dbReference type="InterPro" id="IPR051752">
    <property type="entry name" value="Mito_2-oxodicarb_carrier"/>
</dbReference>
<keyword evidence="3 11" id="KW-0813">Transport</keyword>
<keyword evidence="4 10" id="KW-0812">Transmembrane</keyword>
<reference evidence="12" key="1">
    <citation type="journal article" date="2020" name="Stud. Mycol.">
        <title>101 Dothideomycetes genomes: a test case for predicting lifestyles and emergence of pathogens.</title>
        <authorList>
            <person name="Haridas S."/>
            <person name="Albert R."/>
            <person name="Binder M."/>
            <person name="Bloem J."/>
            <person name="Labutti K."/>
            <person name="Salamov A."/>
            <person name="Andreopoulos B."/>
            <person name="Baker S."/>
            <person name="Barry K."/>
            <person name="Bills G."/>
            <person name="Bluhm B."/>
            <person name="Cannon C."/>
            <person name="Castanera R."/>
            <person name="Culley D."/>
            <person name="Daum C."/>
            <person name="Ezra D."/>
            <person name="Gonzalez J."/>
            <person name="Henrissat B."/>
            <person name="Kuo A."/>
            <person name="Liang C."/>
            <person name="Lipzen A."/>
            <person name="Lutzoni F."/>
            <person name="Magnuson J."/>
            <person name="Mondo S."/>
            <person name="Nolan M."/>
            <person name="Ohm R."/>
            <person name="Pangilinan J."/>
            <person name="Park H.-J."/>
            <person name="Ramirez L."/>
            <person name="Alfaro M."/>
            <person name="Sun H."/>
            <person name="Tritt A."/>
            <person name="Yoshinaga Y."/>
            <person name="Zwiers L.-H."/>
            <person name="Turgeon B."/>
            <person name="Goodwin S."/>
            <person name="Spatafora J."/>
            <person name="Crous P."/>
            <person name="Grigoriev I."/>
        </authorList>
    </citation>
    <scope>NUCLEOTIDE SEQUENCE</scope>
    <source>
        <strain evidence="12">CBS 207.26</strain>
    </source>
</reference>
<dbReference type="Gene3D" id="1.50.40.10">
    <property type="entry name" value="Mitochondrial carrier domain"/>
    <property type="match status" value="1"/>
</dbReference>
<evidence type="ECO:0000256" key="4">
    <source>
        <dbReference type="ARBA" id="ARBA00022692"/>
    </source>
</evidence>
<dbReference type="PRINTS" id="PR00927">
    <property type="entry name" value="ADPTRNSLCASE"/>
</dbReference>
<dbReference type="OrthoDB" id="434783at2759"/>
<protein>
    <submittedName>
        <fullName evidence="12">Mitochondrial 2-oxodicarboxylate carrier protein-like protein</fullName>
    </submittedName>
</protein>
<dbReference type="InterPro" id="IPR002113">
    <property type="entry name" value="ADT_euk_type"/>
</dbReference>
<dbReference type="PANTHER" id="PTHR46356">
    <property type="entry name" value="MITOCHONDRIAL 2-OXODICARBOXYLATE CARRIER"/>
    <property type="match status" value="1"/>
</dbReference>
<comment type="similarity">
    <text evidence="2 11">Belongs to the mitochondrial carrier (TC 2.A.29) family.</text>
</comment>
<dbReference type="GO" id="GO:0005743">
    <property type="term" value="C:mitochondrial inner membrane"/>
    <property type="evidence" value="ECO:0007669"/>
    <property type="project" value="UniProtKB-SubCell"/>
</dbReference>
<dbReference type="GO" id="GO:1990544">
    <property type="term" value="P:mitochondrial ATP transmembrane transport"/>
    <property type="evidence" value="ECO:0007669"/>
    <property type="project" value="InterPro"/>
</dbReference>
<sequence>MSSAVQASQTGKVAQEKAKTLPFRYQFAAGAVAGISEELKWVDRYPLDVVKTRIQLQHGKAVDGHGYTGVLDCFRKIIRNEGATRLYRGITAPILMEVPKRAIKFSSNDTFAPFYQSLFSSPTLTQPLAILTGATAGATESLVVVPFELLKIRLQDKTSASRYNGLVDCLLKVIRNEGPLALYNGFEATLWRHIVWNAGYFGCIFQVRAQLPKPETSKNPKTQKTMNDLAAGFVGGVVGTTFNTPLDVVKSRIQSVARVGGVRAKYEWAWPSLGVVWREEGFKALYKGYVPKILRFGPGGGVLLVVYSAVVEMLGKVV</sequence>
<evidence type="ECO:0000256" key="3">
    <source>
        <dbReference type="ARBA" id="ARBA00022448"/>
    </source>
</evidence>
<feature type="repeat" description="Solcar" evidence="10">
    <location>
        <begin position="223"/>
        <end position="313"/>
    </location>
</feature>
<dbReference type="PROSITE" id="PS50920">
    <property type="entry name" value="SOLCAR"/>
    <property type="match status" value="3"/>
</dbReference>
<dbReference type="Pfam" id="PF00153">
    <property type="entry name" value="Mito_carr"/>
    <property type="match status" value="3"/>
</dbReference>
<evidence type="ECO:0000313" key="12">
    <source>
        <dbReference type="EMBL" id="KAF2179703.1"/>
    </source>
</evidence>
<name>A0A6A6DL61_9PEZI</name>
<evidence type="ECO:0000256" key="7">
    <source>
        <dbReference type="ARBA" id="ARBA00022989"/>
    </source>
</evidence>
<dbReference type="GO" id="GO:0005471">
    <property type="term" value="F:ATP:ADP antiporter activity"/>
    <property type="evidence" value="ECO:0007669"/>
    <property type="project" value="InterPro"/>
</dbReference>
<keyword evidence="7" id="KW-1133">Transmembrane helix</keyword>
<evidence type="ECO:0000256" key="8">
    <source>
        <dbReference type="ARBA" id="ARBA00023128"/>
    </source>
</evidence>
<evidence type="ECO:0000256" key="11">
    <source>
        <dbReference type="RuleBase" id="RU000488"/>
    </source>
</evidence>
<keyword evidence="5" id="KW-0677">Repeat</keyword>
<comment type="subcellular location">
    <subcellularLocation>
        <location evidence="1">Mitochondrion inner membrane</location>
        <topology evidence="1">Multi-pass membrane protein</topology>
    </subcellularLocation>
</comment>
<keyword evidence="9 10" id="KW-0472">Membrane</keyword>
<dbReference type="InterPro" id="IPR018108">
    <property type="entry name" value="MCP_transmembrane"/>
</dbReference>
<dbReference type="InterPro" id="IPR002067">
    <property type="entry name" value="MCP"/>
</dbReference>
<dbReference type="GO" id="GO:0140021">
    <property type="term" value="P:mitochondrial ADP transmembrane transport"/>
    <property type="evidence" value="ECO:0007669"/>
    <property type="project" value="InterPro"/>
</dbReference>
<dbReference type="InterPro" id="IPR023395">
    <property type="entry name" value="MCP_dom_sf"/>
</dbReference>
<evidence type="ECO:0000256" key="9">
    <source>
        <dbReference type="ARBA" id="ARBA00023136"/>
    </source>
</evidence>
<dbReference type="PANTHER" id="PTHR46356:SF1">
    <property type="entry name" value="MITOCHONDRIAL 2-OXODICARBOXYLATE CARRIER"/>
    <property type="match status" value="1"/>
</dbReference>
<gene>
    <name evidence="12" type="ORF">K469DRAFT_594627</name>
</gene>
<keyword evidence="6" id="KW-0999">Mitochondrion inner membrane</keyword>
<keyword evidence="8" id="KW-0496">Mitochondrion</keyword>
<dbReference type="EMBL" id="ML994663">
    <property type="protein sequence ID" value="KAF2179703.1"/>
    <property type="molecule type" value="Genomic_DNA"/>
</dbReference>
<organism evidence="12 13">
    <name type="scientific">Zopfia rhizophila CBS 207.26</name>
    <dbReference type="NCBI Taxonomy" id="1314779"/>
    <lineage>
        <taxon>Eukaryota</taxon>
        <taxon>Fungi</taxon>
        <taxon>Dikarya</taxon>
        <taxon>Ascomycota</taxon>
        <taxon>Pezizomycotina</taxon>
        <taxon>Dothideomycetes</taxon>
        <taxon>Dothideomycetes incertae sedis</taxon>
        <taxon>Zopfiaceae</taxon>
        <taxon>Zopfia</taxon>
    </lineage>
</organism>
<dbReference type="PRINTS" id="PR00926">
    <property type="entry name" value="MITOCARRIER"/>
</dbReference>
<evidence type="ECO:0000256" key="2">
    <source>
        <dbReference type="ARBA" id="ARBA00006375"/>
    </source>
</evidence>
<proteinExistence type="inferred from homology"/>
<dbReference type="Proteomes" id="UP000800200">
    <property type="component" value="Unassembled WGS sequence"/>
</dbReference>
<evidence type="ECO:0000256" key="5">
    <source>
        <dbReference type="ARBA" id="ARBA00022737"/>
    </source>
</evidence>
<feature type="repeat" description="Solcar" evidence="10">
    <location>
        <begin position="124"/>
        <end position="210"/>
    </location>
</feature>
<accession>A0A6A6DL61</accession>
<evidence type="ECO:0000256" key="1">
    <source>
        <dbReference type="ARBA" id="ARBA00004448"/>
    </source>
</evidence>
<feature type="repeat" description="Solcar" evidence="10">
    <location>
        <begin position="24"/>
        <end position="114"/>
    </location>
</feature>
<evidence type="ECO:0000313" key="13">
    <source>
        <dbReference type="Proteomes" id="UP000800200"/>
    </source>
</evidence>